<dbReference type="KEGG" id="buz:AYM40_17545"/>
<reference evidence="1 2" key="1">
    <citation type="journal article" date="2016" name="Gene">
        <title>PacBio SMRT assembly of a complex multi-replicon genome reveals chlorocatechol degradative operon in a region of genome plasticity.</title>
        <authorList>
            <person name="Ricker N."/>
            <person name="Shen S.Y."/>
            <person name="Goordial J."/>
            <person name="Jin S."/>
            <person name="Fulthorpe R.R."/>
        </authorList>
    </citation>
    <scope>NUCLEOTIDE SEQUENCE [LARGE SCALE GENOMIC DNA]</scope>
    <source>
        <strain evidence="1 2">OLGA172</strain>
    </source>
</reference>
<dbReference type="Proteomes" id="UP000076852">
    <property type="component" value="Chromosome 1"/>
</dbReference>
<dbReference type="RefSeq" id="WP_063497325.1">
    <property type="nucleotide sequence ID" value="NZ_CP014578.1"/>
</dbReference>
<dbReference type="OrthoDB" id="9082878at2"/>
<sequence>MMKAPRQGVTVFRSVITSGAQFEEYINEIGRPRFAVSCGGDDPGGAQAGPDEWLFADDIECLMRAFLDWDARGIRMEFDQPAASEGEGAANWMVVGLPVHFNDATANLNCGLLGEMCRVMGADGARRAFLESVFNDAWTYDFVALRANRYDSFIEQWKSDDDKNARPDHYRALKHFGVISDAGELGIGCRPLQYWVYIGVASGSLTAQQLEDSGLDREGLIGQACVINGLGEVERIGNHRVMEGGEA</sequence>
<keyword evidence="2" id="KW-1185">Reference proteome</keyword>
<gene>
    <name evidence="1" type="ORF">AYM40_17545</name>
</gene>
<protein>
    <submittedName>
        <fullName evidence="1">Uncharacterized protein</fullName>
    </submittedName>
</protein>
<dbReference type="EMBL" id="CP014578">
    <property type="protein sequence ID" value="ANB73967.1"/>
    <property type="molecule type" value="Genomic_DNA"/>
</dbReference>
<accession>A0A167W486</accession>
<organism evidence="1 2">
    <name type="scientific">Paraburkholderia phytofirmans OLGA172</name>
    <dbReference type="NCBI Taxonomy" id="1417228"/>
    <lineage>
        <taxon>Bacteria</taxon>
        <taxon>Pseudomonadati</taxon>
        <taxon>Pseudomonadota</taxon>
        <taxon>Betaproteobacteria</taxon>
        <taxon>Burkholderiales</taxon>
        <taxon>Burkholderiaceae</taxon>
        <taxon>Paraburkholderia</taxon>
    </lineage>
</organism>
<evidence type="ECO:0000313" key="1">
    <source>
        <dbReference type="EMBL" id="ANB73967.1"/>
    </source>
</evidence>
<evidence type="ECO:0000313" key="2">
    <source>
        <dbReference type="Proteomes" id="UP000076852"/>
    </source>
</evidence>
<proteinExistence type="predicted"/>
<dbReference type="AlphaFoldDB" id="A0A167W486"/>
<name>A0A167W486_9BURK</name>